<dbReference type="GeneID" id="140692919"/>
<evidence type="ECO:0000313" key="2">
    <source>
        <dbReference type="RefSeq" id="XP_072813231.1"/>
    </source>
</evidence>
<proteinExistence type="predicted"/>
<protein>
    <submittedName>
        <fullName evidence="2">Trafficking protein particle complex subunit 9-like</fullName>
    </submittedName>
</protein>
<reference evidence="2" key="1">
    <citation type="submission" date="2025-08" db="UniProtKB">
        <authorList>
            <consortium name="RefSeq"/>
        </authorList>
    </citation>
    <scope>IDENTIFICATION</scope>
</reference>
<name>A0ABM5CX53_VICPA</name>
<accession>A0ABM5CX53</accession>
<gene>
    <name evidence="2" type="primary">LOC140692919</name>
</gene>
<evidence type="ECO:0000313" key="1">
    <source>
        <dbReference type="Proteomes" id="UP001652581"/>
    </source>
</evidence>
<dbReference type="RefSeq" id="XP_072813231.1">
    <property type="nucleotide sequence ID" value="XM_072957130.1"/>
</dbReference>
<organism evidence="1 2">
    <name type="scientific">Vicugna pacos</name>
    <name type="common">Alpaca</name>
    <name type="synonym">Lama pacos</name>
    <dbReference type="NCBI Taxonomy" id="30538"/>
    <lineage>
        <taxon>Eukaryota</taxon>
        <taxon>Metazoa</taxon>
        <taxon>Chordata</taxon>
        <taxon>Craniata</taxon>
        <taxon>Vertebrata</taxon>
        <taxon>Euteleostomi</taxon>
        <taxon>Mammalia</taxon>
        <taxon>Eutheria</taxon>
        <taxon>Laurasiatheria</taxon>
        <taxon>Artiodactyla</taxon>
        <taxon>Tylopoda</taxon>
        <taxon>Camelidae</taxon>
        <taxon>Vicugna</taxon>
    </lineage>
</organism>
<sequence length="182" mass="20061">MPLRLTLIACRMLKPREVGSTDVYSFNPGNALDRGLEAPAQSPGSTPKASQLCRPLGLWLLPGAGAGASGCGSARGCNMSIPHYVQCAENDQNLPVMVKAVGIISEENFFCIYKRISLVRQISPCGSQWALCIHYRHHYAPENEWRNFQTHCKVVGFVTITDCLLAKAFEKLHVQRSCMAPR</sequence>
<keyword evidence="1" id="KW-1185">Reference proteome</keyword>
<dbReference type="Proteomes" id="UP001652581">
    <property type="component" value="Unplaced"/>
</dbReference>